<organism evidence="1 2">
    <name type="scientific">Leucogyrophana mollusca</name>
    <dbReference type="NCBI Taxonomy" id="85980"/>
    <lineage>
        <taxon>Eukaryota</taxon>
        <taxon>Fungi</taxon>
        <taxon>Dikarya</taxon>
        <taxon>Basidiomycota</taxon>
        <taxon>Agaricomycotina</taxon>
        <taxon>Agaricomycetes</taxon>
        <taxon>Agaricomycetidae</taxon>
        <taxon>Boletales</taxon>
        <taxon>Boletales incertae sedis</taxon>
        <taxon>Leucogyrophana</taxon>
    </lineage>
</organism>
<name>A0ACB8ATZ6_9AGAM</name>
<dbReference type="Proteomes" id="UP000790709">
    <property type="component" value="Unassembled WGS sequence"/>
</dbReference>
<accession>A0ACB8ATZ6</accession>
<evidence type="ECO:0000313" key="1">
    <source>
        <dbReference type="EMBL" id="KAH7916886.1"/>
    </source>
</evidence>
<keyword evidence="2" id="KW-1185">Reference proteome</keyword>
<reference evidence="1" key="1">
    <citation type="journal article" date="2021" name="New Phytol.">
        <title>Evolutionary innovations through gain and loss of genes in the ectomycorrhizal Boletales.</title>
        <authorList>
            <person name="Wu G."/>
            <person name="Miyauchi S."/>
            <person name="Morin E."/>
            <person name="Kuo A."/>
            <person name="Drula E."/>
            <person name="Varga T."/>
            <person name="Kohler A."/>
            <person name="Feng B."/>
            <person name="Cao Y."/>
            <person name="Lipzen A."/>
            <person name="Daum C."/>
            <person name="Hundley H."/>
            <person name="Pangilinan J."/>
            <person name="Johnson J."/>
            <person name="Barry K."/>
            <person name="LaButti K."/>
            <person name="Ng V."/>
            <person name="Ahrendt S."/>
            <person name="Min B."/>
            <person name="Choi I.G."/>
            <person name="Park H."/>
            <person name="Plett J.M."/>
            <person name="Magnuson J."/>
            <person name="Spatafora J.W."/>
            <person name="Nagy L.G."/>
            <person name="Henrissat B."/>
            <person name="Grigoriev I.V."/>
            <person name="Yang Z.L."/>
            <person name="Xu J."/>
            <person name="Martin F.M."/>
        </authorList>
    </citation>
    <scope>NUCLEOTIDE SEQUENCE</scope>
    <source>
        <strain evidence="1">KUC20120723A-06</strain>
    </source>
</reference>
<comment type="caution">
    <text evidence="1">The sequence shown here is derived from an EMBL/GenBank/DDBJ whole genome shotgun (WGS) entry which is preliminary data.</text>
</comment>
<protein>
    <submittedName>
        <fullName evidence="1">Uncharacterized protein</fullName>
    </submittedName>
</protein>
<sequence length="197" mass="21332">MSSMLQTTSGICVRFSSGIAAVLSVTEAEGYPYVDLGVAPVVALVSVLHSGHSLLSIWAGGFCRFHEEIALGWIVGSSPHDNASWKWVKYGPSSNTLKLIFSDVQVHDRFTETIAACQQAHLISTSLSDGLIRGPYDGEDIVDTVDFEEILALPSDEITDGESGGDLLQHQHQPREDSVPTLVDADWLLVDKPQVNI</sequence>
<dbReference type="EMBL" id="MU267493">
    <property type="protein sequence ID" value="KAH7916886.1"/>
    <property type="molecule type" value="Genomic_DNA"/>
</dbReference>
<evidence type="ECO:0000313" key="2">
    <source>
        <dbReference type="Proteomes" id="UP000790709"/>
    </source>
</evidence>
<proteinExistence type="predicted"/>
<gene>
    <name evidence="1" type="ORF">BV22DRAFT_1135926</name>
</gene>